<sequence length="302" mass="31107">MGAALVSAVFFGVNAVASKILYAPKAAAGFDAVGLFVARGVWSLPLFLLLAVATRPRRCPPLTIRSAALFLFCGIAYGPGTNALSALGAHATSASHAVLLLSLFPPLAAGLAAIFLRERLSVLKIVAIAIGITGAATLTLSRSSGAATMTGDLLIAAFILAWAILTLGIRQLDKVYPALFVVGVFGALGCIALGALGAIAGRLDSVLIPAQHFDVQTVVWFDVELVLLLSLAGQLLQSMALRVLNVAIVVALTSYGSIFFGLAASRAVLGERLTAQDIVAAAFLVTALGLSLWPEHGPRRGP</sequence>
<dbReference type="EMBL" id="JACEGD010000028">
    <property type="protein sequence ID" value="MBH5390067.1"/>
    <property type="molecule type" value="Genomic_DNA"/>
</dbReference>
<dbReference type="RefSeq" id="WP_197968294.1">
    <property type="nucleotide sequence ID" value="NZ_JACEGD010000028.1"/>
</dbReference>
<keyword evidence="9" id="KW-1185">Reference proteome</keyword>
<comment type="similarity">
    <text evidence="2">Belongs to the EamA transporter family.</text>
</comment>
<dbReference type="InterPro" id="IPR037185">
    <property type="entry name" value="EmrE-like"/>
</dbReference>
<keyword evidence="5 6" id="KW-0472">Membrane</keyword>
<dbReference type="Proteomes" id="UP001194539">
    <property type="component" value="Unassembled WGS sequence"/>
</dbReference>
<feature type="transmembrane region" description="Helical" evidence="6">
    <location>
        <begin position="66"/>
        <end position="88"/>
    </location>
</feature>
<comment type="subcellular location">
    <subcellularLocation>
        <location evidence="1">Membrane</location>
        <topology evidence="1">Multi-pass membrane protein</topology>
    </subcellularLocation>
</comment>
<feature type="transmembrane region" description="Helical" evidence="6">
    <location>
        <begin position="33"/>
        <end position="54"/>
    </location>
</feature>
<feature type="transmembrane region" description="Helical" evidence="6">
    <location>
        <begin position="176"/>
        <end position="199"/>
    </location>
</feature>
<feature type="transmembrane region" description="Helical" evidence="6">
    <location>
        <begin position="153"/>
        <end position="169"/>
    </location>
</feature>
<proteinExistence type="inferred from homology"/>
<feature type="transmembrane region" description="Helical" evidence="6">
    <location>
        <begin position="122"/>
        <end position="141"/>
    </location>
</feature>
<dbReference type="InterPro" id="IPR050638">
    <property type="entry name" value="AA-Vitamin_Transporters"/>
</dbReference>
<comment type="caution">
    <text evidence="8">The sequence shown here is derived from an EMBL/GenBank/DDBJ whole genome shotgun (WGS) entry which is preliminary data.</text>
</comment>
<evidence type="ECO:0000256" key="5">
    <source>
        <dbReference type="ARBA" id="ARBA00023136"/>
    </source>
</evidence>
<feature type="transmembrane region" description="Helical" evidence="6">
    <location>
        <begin position="219"/>
        <end position="236"/>
    </location>
</feature>
<dbReference type="InterPro" id="IPR000620">
    <property type="entry name" value="EamA_dom"/>
</dbReference>
<organism evidence="8 9">
    <name type="scientific">Bradyrhizobium diversitatis</name>
    <dbReference type="NCBI Taxonomy" id="2755406"/>
    <lineage>
        <taxon>Bacteria</taxon>
        <taxon>Pseudomonadati</taxon>
        <taxon>Pseudomonadota</taxon>
        <taxon>Alphaproteobacteria</taxon>
        <taxon>Hyphomicrobiales</taxon>
        <taxon>Nitrobacteraceae</taxon>
        <taxon>Bradyrhizobium</taxon>
    </lineage>
</organism>
<evidence type="ECO:0000313" key="8">
    <source>
        <dbReference type="EMBL" id="MBH5390067.1"/>
    </source>
</evidence>
<feature type="transmembrane region" description="Helical" evidence="6">
    <location>
        <begin position="243"/>
        <end position="263"/>
    </location>
</feature>
<feature type="transmembrane region" description="Helical" evidence="6">
    <location>
        <begin position="275"/>
        <end position="293"/>
    </location>
</feature>
<name>A0ABS0P9S7_9BRAD</name>
<feature type="transmembrane region" description="Helical" evidence="6">
    <location>
        <begin position="94"/>
        <end position="115"/>
    </location>
</feature>
<evidence type="ECO:0000259" key="7">
    <source>
        <dbReference type="Pfam" id="PF00892"/>
    </source>
</evidence>
<evidence type="ECO:0000256" key="4">
    <source>
        <dbReference type="ARBA" id="ARBA00022989"/>
    </source>
</evidence>
<gene>
    <name evidence="8" type="ORF">H1B27_27835</name>
</gene>
<dbReference type="PANTHER" id="PTHR32322:SF2">
    <property type="entry name" value="EAMA DOMAIN-CONTAINING PROTEIN"/>
    <property type="match status" value="1"/>
</dbReference>
<dbReference type="SUPFAM" id="SSF103481">
    <property type="entry name" value="Multidrug resistance efflux transporter EmrE"/>
    <property type="match status" value="2"/>
</dbReference>
<dbReference type="Pfam" id="PF00892">
    <property type="entry name" value="EamA"/>
    <property type="match status" value="1"/>
</dbReference>
<feature type="domain" description="EamA" evidence="7">
    <location>
        <begin position="3"/>
        <end position="138"/>
    </location>
</feature>
<evidence type="ECO:0000256" key="1">
    <source>
        <dbReference type="ARBA" id="ARBA00004141"/>
    </source>
</evidence>
<keyword evidence="4 6" id="KW-1133">Transmembrane helix</keyword>
<keyword evidence="3 6" id="KW-0812">Transmembrane</keyword>
<accession>A0ABS0P9S7</accession>
<evidence type="ECO:0000313" key="9">
    <source>
        <dbReference type="Proteomes" id="UP001194539"/>
    </source>
</evidence>
<protein>
    <submittedName>
        <fullName evidence="8">DMT family transporter</fullName>
    </submittedName>
</protein>
<dbReference type="PANTHER" id="PTHR32322">
    <property type="entry name" value="INNER MEMBRANE TRANSPORTER"/>
    <property type="match status" value="1"/>
</dbReference>
<evidence type="ECO:0000256" key="2">
    <source>
        <dbReference type="ARBA" id="ARBA00007362"/>
    </source>
</evidence>
<reference evidence="8 9" key="1">
    <citation type="submission" date="2020-07" db="EMBL/GenBank/DDBJ databases">
        <title>Bradyrhizobium diversity isolated from nodules of indigenous legumes of Western Australia.</title>
        <authorList>
            <person name="Klepa M.S."/>
        </authorList>
    </citation>
    <scope>NUCLEOTIDE SEQUENCE [LARGE SCALE GENOMIC DNA]</scope>
    <source>
        <strain evidence="8 9">CNPSo 4019</strain>
    </source>
</reference>
<evidence type="ECO:0000256" key="3">
    <source>
        <dbReference type="ARBA" id="ARBA00022692"/>
    </source>
</evidence>
<evidence type="ECO:0000256" key="6">
    <source>
        <dbReference type="SAM" id="Phobius"/>
    </source>
</evidence>